<evidence type="ECO:0000313" key="2">
    <source>
        <dbReference type="EMBL" id="CAH1773682.1"/>
    </source>
</evidence>
<dbReference type="Proteomes" id="UP000749559">
    <property type="component" value="Unassembled WGS sequence"/>
</dbReference>
<dbReference type="InterPro" id="IPR012674">
    <property type="entry name" value="Calycin"/>
</dbReference>
<evidence type="ECO:0008006" key="4">
    <source>
        <dbReference type="Google" id="ProtNLM"/>
    </source>
</evidence>
<dbReference type="GO" id="GO:0008289">
    <property type="term" value="F:lipid binding"/>
    <property type="evidence" value="ECO:0007669"/>
    <property type="project" value="UniProtKB-KW"/>
</dbReference>
<protein>
    <recommendedName>
        <fullName evidence="4">Lipocalin/cytosolic fatty-acid binding domain-containing protein</fullName>
    </recommendedName>
</protein>
<dbReference type="OrthoDB" id="565904at2759"/>
<sequence length="243" mass="27517">MQKYQIQHILYVIFLGILTTVTAEKCVLNMTSLDLQSNFNFDEFMGRWFEVKAWFHIGIDDDWLLDNFSIQYTKRSSGVADVLETGTPKNSSDCESWPESGLKMQLVSSTGSHPARLAIRTTNTSSGESEDREFYVVETDFYNYALIVTCTWENILYANGTCLPDPIVHVLSRTNNLRSVDETRVYDIINRKICHAGLDEFRSNFQGTPCSVPGDPSSSPWLGLSPWLHSLVALISIFNCCLM</sequence>
<dbReference type="SUPFAM" id="SSF50814">
    <property type="entry name" value="Lipocalins"/>
    <property type="match status" value="1"/>
</dbReference>
<comment type="caution">
    <text evidence="2">The sequence shown here is derived from an EMBL/GenBank/DDBJ whole genome shotgun (WGS) entry which is preliminary data.</text>
</comment>
<name>A0A8S4MYU6_OWEFU</name>
<gene>
    <name evidence="2" type="ORF">OFUS_LOCUS1250</name>
</gene>
<keyword evidence="1" id="KW-0732">Signal</keyword>
<evidence type="ECO:0000313" key="3">
    <source>
        <dbReference type="Proteomes" id="UP000749559"/>
    </source>
</evidence>
<dbReference type="EMBL" id="CAIIXF020000001">
    <property type="protein sequence ID" value="CAH1773682.1"/>
    <property type="molecule type" value="Genomic_DNA"/>
</dbReference>
<accession>A0A8S4MYU6</accession>
<organism evidence="2 3">
    <name type="scientific">Owenia fusiformis</name>
    <name type="common">Polychaete worm</name>
    <dbReference type="NCBI Taxonomy" id="6347"/>
    <lineage>
        <taxon>Eukaryota</taxon>
        <taxon>Metazoa</taxon>
        <taxon>Spiralia</taxon>
        <taxon>Lophotrochozoa</taxon>
        <taxon>Annelida</taxon>
        <taxon>Polychaeta</taxon>
        <taxon>Sedentaria</taxon>
        <taxon>Canalipalpata</taxon>
        <taxon>Sabellida</taxon>
        <taxon>Oweniida</taxon>
        <taxon>Oweniidae</taxon>
        <taxon>Owenia</taxon>
    </lineage>
</organism>
<dbReference type="Gene3D" id="2.40.128.20">
    <property type="match status" value="1"/>
</dbReference>
<feature type="chain" id="PRO_5035881458" description="Lipocalin/cytosolic fatty-acid binding domain-containing protein" evidence="1">
    <location>
        <begin position="24"/>
        <end position="243"/>
    </location>
</feature>
<dbReference type="AlphaFoldDB" id="A0A8S4MYU6"/>
<keyword evidence="3" id="KW-1185">Reference proteome</keyword>
<evidence type="ECO:0000256" key="1">
    <source>
        <dbReference type="SAM" id="SignalP"/>
    </source>
</evidence>
<reference evidence="2" key="1">
    <citation type="submission" date="2022-03" db="EMBL/GenBank/DDBJ databases">
        <authorList>
            <person name="Martin C."/>
        </authorList>
    </citation>
    <scope>NUCLEOTIDE SEQUENCE</scope>
</reference>
<feature type="signal peptide" evidence="1">
    <location>
        <begin position="1"/>
        <end position="23"/>
    </location>
</feature>
<proteinExistence type="predicted"/>